<evidence type="ECO:0000256" key="5">
    <source>
        <dbReference type="ARBA" id="ARBA00022771"/>
    </source>
</evidence>
<evidence type="ECO:0000256" key="8">
    <source>
        <dbReference type="PROSITE-ProRule" id="PRU00175"/>
    </source>
</evidence>
<name>A0ABD1GY00_SALDI</name>
<dbReference type="PANTHER" id="PTHR45931">
    <property type="entry name" value="SI:CH211-59O9.10"/>
    <property type="match status" value="1"/>
</dbReference>
<evidence type="ECO:0000256" key="7">
    <source>
        <dbReference type="ARBA" id="ARBA00022833"/>
    </source>
</evidence>
<organism evidence="12 13">
    <name type="scientific">Salvia divinorum</name>
    <name type="common">Maria pastora</name>
    <name type="synonym">Diviner's sage</name>
    <dbReference type="NCBI Taxonomy" id="28513"/>
    <lineage>
        <taxon>Eukaryota</taxon>
        <taxon>Viridiplantae</taxon>
        <taxon>Streptophyta</taxon>
        <taxon>Embryophyta</taxon>
        <taxon>Tracheophyta</taxon>
        <taxon>Spermatophyta</taxon>
        <taxon>Magnoliopsida</taxon>
        <taxon>eudicotyledons</taxon>
        <taxon>Gunneridae</taxon>
        <taxon>Pentapetalae</taxon>
        <taxon>asterids</taxon>
        <taxon>lamiids</taxon>
        <taxon>Lamiales</taxon>
        <taxon>Lamiaceae</taxon>
        <taxon>Nepetoideae</taxon>
        <taxon>Mentheae</taxon>
        <taxon>Salviinae</taxon>
        <taxon>Salvia</taxon>
        <taxon>Salvia subgen. Calosphace</taxon>
    </lineage>
</organism>
<keyword evidence="13" id="KW-1185">Reference proteome</keyword>
<feature type="region of interest" description="Disordered" evidence="9">
    <location>
        <begin position="208"/>
        <end position="244"/>
    </location>
</feature>
<comment type="catalytic activity">
    <reaction evidence="1">
        <text>S-ubiquitinyl-[E2 ubiquitin-conjugating enzyme]-L-cysteine + [acceptor protein]-L-lysine = [E2 ubiquitin-conjugating enzyme]-L-cysteine + N(6)-ubiquitinyl-[acceptor protein]-L-lysine.</text>
        <dbReference type="EC" id="2.3.2.27"/>
    </reaction>
</comment>
<proteinExistence type="predicted"/>
<keyword evidence="7" id="KW-0862">Zinc</keyword>
<feature type="compositionally biased region" description="Acidic residues" evidence="9">
    <location>
        <begin position="211"/>
        <end position="225"/>
    </location>
</feature>
<dbReference type="InterPro" id="IPR013083">
    <property type="entry name" value="Znf_RING/FYVE/PHD"/>
</dbReference>
<feature type="transmembrane region" description="Helical" evidence="10">
    <location>
        <begin position="420"/>
        <end position="440"/>
    </location>
</feature>
<keyword evidence="10" id="KW-0812">Transmembrane</keyword>
<keyword evidence="5 8" id="KW-0863">Zinc-finger</keyword>
<keyword evidence="12" id="KW-0012">Acyltransferase</keyword>
<dbReference type="EC" id="2.3.2.27" evidence="2"/>
<evidence type="ECO:0000259" key="11">
    <source>
        <dbReference type="PROSITE" id="PS50089"/>
    </source>
</evidence>
<evidence type="ECO:0000256" key="6">
    <source>
        <dbReference type="ARBA" id="ARBA00022786"/>
    </source>
</evidence>
<feature type="domain" description="RING-type" evidence="11">
    <location>
        <begin position="331"/>
        <end position="372"/>
    </location>
</feature>
<keyword evidence="10" id="KW-0472">Membrane</keyword>
<keyword evidence="4" id="KW-0479">Metal-binding</keyword>
<dbReference type="Gene3D" id="3.30.40.10">
    <property type="entry name" value="Zinc/RING finger domain, C3HC4 (zinc finger)"/>
    <property type="match status" value="1"/>
</dbReference>
<dbReference type="InterPro" id="IPR001841">
    <property type="entry name" value="Znf_RING"/>
</dbReference>
<dbReference type="Proteomes" id="UP001567538">
    <property type="component" value="Unassembled WGS sequence"/>
</dbReference>
<dbReference type="PROSITE" id="PS50089">
    <property type="entry name" value="ZF_RING_2"/>
    <property type="match status" value="1"/>
</dbReference>
<evidence type="ECO:0000256" key="4">
    <source>
        <dbReference type="ARBA" id="ARBA00022723"/>
    </source>
</evidence>
<dbReference type="AlphaFoldDB" id="A0ABD1GY00"/>
<evidence type="ECO:0000313" key="13">
    <source>
        <dbReference type="Proteomes" id="UP001567538"/>
    </source>
</evidence>
<keyword evidence="6" id="KW-0833">Ubl conjugation pathway</keyword>
<feature type="transmembrane region" description="Helical" evidence="10">
    <location>
        <begin position="20"/>
        <end position="42"/>
    </location>
</feature>
<dbReference type="EMBL" id="JBEAFC010000007">
    <property type="protein sequence ID" value="KAL1549027.1"/>
    <property type="molecule type" value="Genomic_DNA"/>
</dbReference>
<evidence type="ECO:0000256" key="3">
    <source>
        <dbReference type="ARBA" id="ARBA00022679"/>
    </source>
</evidence>
<dbReference type="GO" id="GO:0008270">
    <property type="term" value="F:zinc ion binding"/>
    <property type="evidence" value="ECO:0007669"/>
    <property type="project" value="UniProtKB-KW"/>
</dbReference>
<evidence type="ECO:0000256" key="9">
    <source>
        <dbReference type="SAM" id="MobiDB-lite"/>
    </source>
</evidence>
<evidence type="ECO:0000256" key="10">
    <source>
        <dbReference type="SAM" id="Phobius"/>
    </source>
</evidence>
<evidence type="ECO:0000313" key="12">
    <source>
        <dbReference type="EMBL" id="KAL1549027.1"/>
    </source>
</evidence>
<dbReference type="PANTHER" id="PTHR45931:SF3">
    <property type="entry name" value="RING ZINC FINGER-CONTAINING PROTEIN"/>
    <property type="match status" value="1"/>
</dbReference>
<dbReference type="GO" id="GO:0061630">
    <property type="term" value="F:ubiquitin protein ligase activity"/>
    <property type="evidence" value="ECO:0007669"/>
    <property type="project" value="UniProtKB-EC"/>
</dbReference>
<reference evidence="12 13" key="1">
    <citation type="submission" date="2024-06" db="EMBL/GenBank/DDBJ databases">
        <title>A chromosome level genome sequence of Diviner's sage (Salvia divinorum).</title>
        <authorList>
            <person name="Ford S.A."/>
            <person name="Ro D.-K."/>
            <person name="Ness R.W."/>
            <person name="Phillips M.A."/>
        </authorList>
    </citation>
    <scope>NUCLEOTIDE SEQUENCE [LARGE SCALE GENOMIC DNA]</scope>
    <source>
        <strain evidence="12">SAF-2024a</strain>
        <tissue evidence="12">Leaf</tissue>
    </source>
</reference>
<evidence type="ECO:0000256" key="1">
    <source>
        <dbReference type="ARBA" id="ARBA00000900"/>
    </source>
</evidence>
<dbReference type="FunFam" id="3.30.40.10:FF:000127">
    <property type="entry name" value="E3 ubiquitin-protein ligase RNF181"/>
    <property type="match status" value="1"/>
</dbReference>
<dbReference type="SMART" id="SM00184">
    <property type="entry name" value="RING"/>
    <property type="match status" value="1"/>
</dbReference>
<evidence type="ECO:0000256" key="2">
    <source>
        <dbReference type="ARBA" id="ARBA00012483"/>
    </source>
</evidence>
<dbReference type="GO" id="GO:0016567">
    <property type="term" value="P:protein ubiquitination"/>
    <property type="evidence" value="ECO:0007669"/>
    <property type="project" value="UniProtKB-ARBA"/>
</dbReference>
<keyword evidence="3 12" id="KW-0808">Transferase</keyword>
<sequence>MGSSYCECSNAIASTVYSSIYRLSLFLFGPISFYRSSIVLWFSVAQLYCHHRISYLLLCCDLLLQMDMESRSNLGDSSSSCALCHRILSSDNEADELDDFSVCGDCKFLFLEYSEPASPSPQVYHRRRGVSRRRFVSSESMESMFSHQFSQMISLARQNPSNDDAHSVDGVRSRRWRRFLSDTESDGFDSLYVESESNASFRRYRAVHDSDSDDAQTELDSDNDIDPMNAGTFQWKSEDDSEGEAQPNVLVNWRRQLLSRIQAPSGDLLTNLEESYVGNSGDYLDARGFEDLLDHLAENESSRRGAPPASLSYISNLPYLTINGDKQQQECAICKESFTLGAVVNQLPCLHLYHPSCILPWLAARNTCPLCRYELPTDHNERSEIVDEHYLIDDTSVDDDAVVDHLEVDAGAGDAPRNRWFFVAAPIVSIIGISLILWFGDSSATRLCPTGTGRPLCRRDNNHRRWWSFL</sequence>
<keyword evidence="10" id="KW-1133">Transmembrane helix</keyword>
<comment type="caution">
    <text evidence="12">The sequence shown here is derived from an EMBL/GenBank/DDBJ whole genome shotgun (WGS) entry which is preliminary data.</text>
</comment>
<gene>
    <name evidence="12" type="ORF">AAHA92_17183</name>
</gene>
<protein>
    <recommendedName>
        <fullName evidence="2">RING-type E3 ubiquitin transferase</fullName>
        <ecNumber evidence="2">2.3.2.27</ecNumber>
    </recommendedName>
</protein>
<dbReference type="InterPro" id="IPR051834">
    <property type="entry name" value="RING_finger_E3_ligase"/>
</dbReference>
<dbReference type="SUPFAM" id="SSF57850">
    <property type="entry name" value="RING/U-box"/>
    <property type="match status" value="1"/>
</dbReference>
<accession>A0ABD1GY00</accession>
<dbReference type="Pfam" id="PF13639">
    <property type="entry name" value="zf-RING_2"/>
    <property type="match status" value="1"/>
</dbReference>